<reference evidence="1 2" key="1">
    <citation type="submission" date="2019-04" db="EMBL/GenBank/DDBJ databases">
        <title>Comparative genomics and transcriptomics to analyze fruiting body development in filamentous ascomycetes.</title>
        <authorList>
            <consortium name="DOE Joint Genome Institute"/>
            <person name="Lutkenhaus R."/>
            <person name="Traeger S."/>
            <person name="Breuer J."/>
            <person name="Kuo A."/>
            <person name="Lipzen A."/>
            <person name="Pangilinan J."/>
            <person name="Dilworth D."/>
            <person name="Sandor L."/>
            <person name="Poggeler S."/>
            <person name="Barry K."/>
            <person name="Grigoriev I.V."/>
            <person name="Nowrousian M."/>
        </authorList>
    </citation>
    <scope>NUCLEOTIDE SEQUENCE [LARGE SCALE GENOMIC DNA]</scope>
    <source>
        <strain evidence="1 2">CBS 389.68</strain>
    </source>
</reference>
<accession>A0A4S2MWN5</accession>
<dbReference type="AlphaFoldDB" id="A0A4S2MWN5"/>
<evidence type="ECO:0000313" key="1">
    <source>
        <dbReference type="EMBL" id="TGZ81027.1"/>
    </source>
</evidence>
<protein>
    <submittedName>
        <fullName evidence="1">Uncharacterized protein</fullName>
    </submittedName>
</protein>
<keyword evidence="2" id="KW-1185">Reference proteome</keyword>
<gene>
    <name evidence="1" type="ORF">EX30DRAFT_34757</name>
</gene>
<sequence>MRYQAEQSRLVDALPETQQKAKHENEQLAAENRRPVIKLRRVTDQLQEEQFTAKQQAENFKELQSAYKTAENPFLSRRTFIFAVLAWRQRFVFAILQQLDPCLLFLVHFHSWGAGTWIHNGIG</sequence>
<organism evidence="1 2">
    <name type="scientific">Ascodesmis nigricans</name>
    <dbReference type="NCBI Taxonomy" id="341454"/>
    <lineage>
        <taxon>Eukaryota</taxon>
        <taxon>Fungi</taxon>
        <taxon>Dikarya</taxon>
        <taxon>Ascomycota</taxon>
        <taxon>Pezizomycotina</taxon>
        <taxon>Pezizomycetes</taxon>
        <taxon>Pezizales</taxon>
        <taxon>Ascodesmidaceae</taxon>
        <taxon>Ascodesmis</taxon>
    </lineage>
</organism>
<proteinExistence type="predicted"/>
<evidence type="ECO:0000313" key="2">
    <source>
        <dbReference type="Proteomes" id="UP000298138"/>
    </source>
</evidence>
<dbReference type="Proteomes" id="UP000298138">
    <property type="component" value="Unassembled WGS sequence"/>
</dbReference>
<name>A0A4S2MWN5_9PEZI</name>
<dbReference type="EMBL" id="ML220121">
    <property type="protein sequence ID" value="TGZ81027.1"/>
    <property type="molecule type" value="Genomic_DNA"/>
</dbReference>
<dbReference type="InParanoid" id="A0A4S2MWN5"/>